<dbReference type="Pfam" id="PF13361">
    <property type="entry name" value="UvrD_C"/>
    <property type="match status" value="2"/>
</dbReference>
<dbReference type="PANTHER" id="PTHR11070">
    <property type="entry name" value="UVRD / RECB / PCRA DNA HELICASE FAMILY MEMBER"/>
    <property type="match status" value="1"/>
</dbReference>
<evidence type="ECO:0000256" key="9">
    <source>
        <dbReference type="ARBA" id="ARBA00023204"/>
    </source>
</evidence>
<dbReference type="OrthoDB" id="9810135at2"/>
<dbReference type="PATRIC" id="fig|59374.8.peg.2192"/>
<evidence type="ECO:0000256" key="1">
    <source>
        <dbReference type="ARBA" id="ARBA00022722"/>
    </source>
</evidence>
<evidence type="ECO:0000259" key="15">
    <source>
        <dbReference type="PROSITE" id="PS51198"/>
    </source>
</evidence>
<accession>D9S449</accession>
<dbReference type="KEGG" id="fsc:FSU_2283"/>
<dbReference type="RefSeq" id="WP_014546451.1">
    <property type="nucleotide sequence ID" value="NC_017448.1"/>
</dbReference>
<keyword evidence="5 14" id="KW-0347">Helicase</keyword>
<dbReference type="InterPro" id="IPR000212">
    <property type="entry name" value="DNA_helicase_UvrD/REP"/>
</dbReference>
<comment type="catalytic activity">
    <reaction evidence="13">
        <text>ATP + H2O = ADP + phosphate + H(+)</text>
        <dbReference type="Rhea" id="RHEA:13065"/>
        <dbReference type="ChEBI" id="CHEBI:15377"/>
        <dbReference type="ChEBI" id="CHEBI:15378"/>
        <dbReference type="ChEBI" id="CHEBI:30616"/>
        <dbReference type="ChEBI" id="CHEBI:43474"/>
        <dbReference type="ChEBI" id="CHEBI:456216"/>
        <dbReference type="EC" id="5.6.2.4"/>
    </reaction>
</comment>
<dbReference type="PROSITE" id="PS51198">
    <property type="entry name" value="UVRD_HELICASE_ATP_BIND"/>
    <property type="match status" value="1"/>
</dbReference>
<evidence type="ECO:0000256" key="4">
    <source>
        <dbReference type="ARBA" id="ARBA00022801"/>
    </source>
</evidence>
<keyword evidence="3" id="KW-0227">DNA damage</keyword>
<comment type="catalytic activity">
    <reaction evidence="11">
        <text>Couples ATP hydrolysis with the unwinding of duplex DNA by translocating in the 3'-5' direction.</text>
        <dbReference type="EC" id="5.6.2.4"/>
    </reaction>
</comment>
<dbReference type="InterPro" id="IPR027417">
    <property type="entry name" value="P-loop_NTPase"/>
</dbReference>
<dbReference type="PANTHER" id="PTHR11070:SF67">
    <property type="entry name" value="DNA 3'-5' HELICASE"/>
    <property type="match status" value="1"/>
</dbReference>
<dbReference type="Pfam" id="PF00580">
    <property type="entry name" value="UvrD-helicase"/>
    <property type="match status" value="1"/>
</dbReference>
<dbReference type="GO" id="GO:0005829">
    <property type="term" value="C:cytosol"/>
    <property type="evidence" value="ECO:0007669"/>
    <property type="project" value="TreeGrafter"/>
</dbReference>
<evidence type="ECO:0000256" key="13">
    <source>
        <dbReference type="ARBA" id="ARBA00048988"/>
    </source>
</evidence>
<keyword evidence="10" id="KW-0413">Isomerase</keyword>
<dbReference type="GO" id="GO:0004527">
    <property type="term" value="F:exonuclease activity"/>
    <property type="evidence" value="ECO:0007669"/>
    <property type="project" value="UniProtKB-KW"/>
</dbReference>
<keyword evidence="2 14" id="KW-0547">Nucleotide-binding</keyword>
<proteinExistence type="predicted"/>
<evidence type="ECO:0000256" key="7">
    <source>
        <dbReference type="ARBA" id="ARBA00022840"/>
    </source>
</evidence>
<dbReference type="GO" id="GO:0005524">
    <property type="term" value="F:ATP binding"/>
    <property type="evidence" value="ECO:0007669"/>
    <property type="project" value="UniProtKB-UniRule"/>
</dbReference>
<sequence length="1059" mass="120812">MNHVTYISAGAGSGKTFTLTSILADLIVKEKATPDQFILTTFTEAAASEFREKAKAKIYEHTEYAKYAEAAEKLDQSMIGTVDSIANSFVQKYWFLLGVSPNQKIIDDEQKKFFISQVFSKIATPQDILFLDDFCEQFNIANDINSKNFGLNYDFWKEYVLEIFEKIQSYNIADVNICREKSLAFATSITGEGNLNYSKEDVLKLLNEIQCLASDTLVSKVKDLKIVFSNEQKISDVVKIIKILDEEINQKTATGRDKKLKTNLFKKDGNEALFNSVYDSLGRVYSSKKVRDLVLKYINLIFGYVEKAREEFKKFKEEHHLIDFVDMETRFLELLDKDEVQQDICNTYKYVFVDEFQDSSPLQVKIFDKLSEIVGRDECDDFVVTIGTGKDTNEFHIHNSIWVGDFKQAIYGFRGADTDLTKAVADIIAQKQISLPKQFKIHTLKKSFRSLENIVDFTNELFVPAFEGILKKEEVELIAHRPQDNAVKSLKCWKVDGKKEEERLKNLALQIAKRLKNGEKPSDYAVLARRGAPLNKLSDALKTLNVPVCRTLEFDEKRDELALISALMNLVTNDFDNYSRAVVAFLTQKGFDAGRIIDAKLEFDKSYQDNKNCPKYLSDNSILAKFAERRDFYRMQTIHNLVESLIVDLDLYSVGRGWENAVGTDECFAALIEASYDYEERCSQIGISPTISGYVDYCKDNAKSAGSKDGVVLSTFHHSKGLEWKKVILLDLDEDVFDENKRIKYGVLGVHNYHDVAPSESNLYPPMIINLMPNLFAGNTNVAEDMAEKIKNSGFFKSTCQSFISETIRLLYVAITRAKDELILTLDEENPLQVFSCLKCHIQTGADYENGKEVSLFSFNNQDTNERLKFLFENDKLSEGDSYQVEKPEKLVFKKNEKIETANRDQQPSKVKPSRKVTANIVFDSGSRIKANPDEMDKFGTCIHNIFCVLEKSPTVEMVEKIIKNHQMETALPQPEDVLKAWQNLEKFLTEKYGAKVATYHELPFRHMLDGQIFNGEMDLVWETDKGVVLVDFKSYPGNNNDVVAVDNDHYAGKYAGQF</sequence>
<keyword evidence="4 14" id="KW-0378">Hydrolase</keyword>
<evidence type="ECO:0000313" key="18">
    <source>
        <dbReference type="Proteomes" id="UP000000517"/>
    </source>
</evidence>
<keyword evidence="9" id="KW-0234">DNA repair</keyword>
<feature type="domain" description="UvrD-like helicase ATP-binding" evidence="15">
    <location>
        <begin position="1"/>
        <end position="451"/>
    </location>
</feature>
<dbReference type="SUPFAM" id="SSF52540">
    <property type="entry name" value="P-loop containing nucleoside triphosphate hydrolases"/>
    <property type="match status" value="1"/>
</dbReference>
<dbReference type="InterPro" id="IPR011604">
    <property type="entry name" value="PDDEXK-like_dom_sf"/>
</dbReference>
<evidence type="ECO:0000256" key="6">
    <source>
        <dbReference type="ARBA" id="ARBA00022839"/>
    </source>
</evidence>
<reference evidence="18" key="1">
    <citation type="submission" date="2010-08" db="EMBL/GenBank/DDBJ databases">
        <title>Complete sequence of Fibrobacter succinogenes subsp. succinogenes S85.</title>
        <authorList>
            <person name="Durkin A.S."/>
            <person name="Nelson K.E."/>
            <person name="Morrison M."/>
            <person name="Forsberg C.W."/>
            <person name="Wilson D.B."/>
            <person name="Russell J.B."/>
            <person name="Cann I.K.O."/>
            <person name="Mackie R.I."/>
            <person name="White B.A."/>
        </authorList>
    </citation>
    <scope>NUCLEOTIDE SEQUENCE [LARGE SCALE GENOMIC DNA]</scope>
    <source>
        <strain evidence="18">ATCC 19169 / S85</strain>
    </source>
</reference>
<feature type="binding site" evidence="14">
    <location>
        <begin position="9"/>
        <end position="16"/>
    </location>
    <ligand>
        <name>ATP</name>
        <dbReference type="ChEBI" id="CHEBI:30616"/>
    </ligand>
</feature>
<evidence type="ECO:0000256" key="14">
    <source>
        <dbReference type="PROSITE-ProRule" id="PRU00560"/>
    </source>
</evidence>
<dbReference type="Proteomes" id="UP000000517">
    <property type="component" value="Chromosome"/>
</dbReference>
<dbReference type="PROSITE" id="PS51217">
    <property type="entry name" value="UVRD_HELICASE_CTER"/>
    <property type="match status" value="1"/>
</dbReference>
<evidence type="ECO:0000256" key="11">
    <source>
        <dbReference type="ARBA" id="ARBA00034617"/>
    </source>
</evidence>
<dbReference type="EMBL" id="CP002158">
    <property type="protein sequence ID" value="ADL26129.1"/>
    <property type="molecule type" value="Genomic_DNA"/>
</dbReference>
<name>D9S449_FIBSS</name>
<gene>
    <name evidence="17" type="ordered locus">FSU_2283</name>
</gene>
<evidence type="ECO:0000259" key="16">
    <source>
        <dbReference type="PROSITE" id="PS51217"/>
    </source>
</evidence>
<dbReference type="eggNOG" id="COG1074">
    <property type="taxonomic scope" value="Bacteria"/>
</dbReference>
<evidence type="ECO:0000313" key="17">
    <source>
        <dbReference type="EMBL" id="ADL26129.1"/>
    </source>
</evidence>
<dbReference type="InterPro" id="IPR014016">
    <property type="entry name" value="UvrD-like_ATP-bd"/>
</dbReference>
<dbReference type="EC" id="5.6.2.4" evidence="12"/>
<evidence type="ECO:0000256" key="3">
    <source>
        <dbReference type="ARBA" id="ARBA00022763"/>
    </source>
</evidence>
<feature type="domain" description="UvrD-like helicase C-terminal" evidence="16">
    <location>
        <begin position="452"/>
        <end position="721"/>
    </location>
</feature>
<dbReference type="AlphaFoldDB" id="D9S449"/>
<organism evidence="17 18">
    <name type="scientific">Fibrobacter succinogenes (strain ATCC 19169 / S85)</name>
    <dbReference type="NCBI Taxonomy" id="59374"/>
    <lineage>
        <taxon>Bacteria</taxon>
        <taxon>Pseudomonadati</taxon>
        <taxon>Fibrobacterota</taxon>
        <taxon>Fibrobacteria</taxon>
        <taxon>Fibrobacterales</taxon>
        <taxon>Fibrobacteraceae</taxon>
        <taxon>Fibrobacter</taxon>
    </lineage>
</organism>
<dbReference type="Gene3D" id="3.90.320.10">
    <property type="match status" value="1"/>
</dbReference>
<dbReference type="GO" id="GO:0000725">
    <property type="term" value="P:recombinational repair"/>
    <property type="evidence" value="ECO:0007669"/>
    <property type="project" value="TreeGrafter"/>
</dbReference>
<dbReference type="InterPro" id="IPR011335">
    <property type="entry name" value="Restrct_endonuc-II-like"/>
</dbReference>
<dbReference type="GO" id="GO:0043138">
    <property type="term" value="F:3'-5' DNA helicase activity"/>
    <property type="evidence" value="ECO:0007669"/>
    <property type="project" value="UniProtKB-EC"/>
</dbReference>
<protein>
    <recommendedName>
        <fullName evidence="12">DNA 3'-5' helicase</fullName>
        <ecNumber evidence="12">5.6.2.4</ecNumber>
    </recommendedName>
</protein>
<evidence type="ECO:0000256" key="10">
    <source>
        <dbReference type="ARBA" id="ARBA00023235"/>
    </source>
</evidence>
<keyword evidence="7 14" id="KW-0067">ATP-binding</keyword>
<evidence type="ECO:0000256" key="5">
    <source>
        <dbReference type="ARBA" id="ARBA00022806"/>
    </source>
</evidence>
<dbReference type="HOGENOM" id="CLU_001114_1_2_0"/>
<dbReference type="SUPFAM" id="SSF52980">
    <property type="entry name" value="Restriction endonuclease-like"/>
    <property type="match status" value="1"/>
</dbReference>
<evidence type="ECO:0000256" key="8">
    <source>
        <dbReference type="ARBA" id="ARBA00023125"/>
    </source>
</evidence>
<keyword evidence="1" id="KW-0540">Nuclease</keyword>
<keyword evidence="6" id="KW-0269">Exonuclease</keyword>
<dbReference type="InterPro" id="IPR014017">
    <property type="entry name" value="DNA_helicase_UvrD-like_C"/>
</dbReference>
<dbReference type="GO" id="GO:0003677">
    <property type="term" value="F:DNA binding"/>
    <property type="evidence" value="ECO:0007669"/>
    <property type="project" value="UniProtKB-KW"/>
</dbReference>
<keyword evidence="8" id="KW-0238">DNA-binding</keyword>
<evidence type="ECO:0000256" key="2">
    <source>
        <dbReference type="ARBA" id="ARBA00022741"/>
    </source>
</evidence>
<evidence type="ECO:0000256" key="12">
    <source>
        <dbReference type="ARBA" id="ARBA00034808"/>
    </source>
</evidence>
<dbReference type="Gene3D" id="3.40.50.300">
    <property type="entry name" value="P-loop containing nucleotide triphosphate hydrolases"/>
    <property type="match status" value="4"/>
</dbReference>